<feature type="non-terminal residue" evidence="2">
    <location>
        <position position="1"/>
    </location>
</feature>
<gene>
    <name evidence="2" type="ORF">Q8814_19945</name>
</gene>
<feature type="compositionally biased region" description="Low complexity" evidence="1">
    <location>
        <begin position="33"/>
        <end position="46"/>
    </location>
</feature>
<evidence type="ECO:0000313" key="2">
    <source>
        <dbReference type="EMBL" id="MEE2034360.1"/>
    </source>
</evidence>
<name>A0ABU7JWW4_9NOCA</name>
<evidence type="ECO:0000313" key="3">
    <source>
        <dbReference type="Proteomes" id="UP001331936"/>
    </source>
</evidence>
<protein>
    <submittedName>
        <fullName evidence="2">Uncharacterized protein</fullName>
    </submittedName>
</protein>
<sequence length="367" mass="38646">RSLPMTKNSARKKAARAYQADHPGTSLPEAMRAVAASPDSSPAAGPGEVHPDGTRRSRPSTAGVDPQTTAEAIAALTAIARSTRADGSAVDFADTLAEILTVVAANVGSRDRLLAGRPTSWETDLVAQLVAGTAPADELAPYRTEPVRLTLHLDECWRELGMEDLFLDDMEEIDQLYDGLDEDSDAAAALAREQLAIETLEEADKAAFVAAFTEHARRAAADLGITAPVEVIVVGDTSGGAAPAWDPIEDRLAEAALRRTPHPIADASAAERWEQGLRATDLAAALRHAPRRSARALGNRAIFTRGRGRARVQGPARTSATSTATGDGPRTRCRGGRPSPPEESLTPAGSPECATPGPGYHRRNADP</sequence>
<keyword evidence="3" id="KW-1185">Reference proteome</keyword>
<proteinExistence type="predicted"/>
<evidence type="ECO:0000256" key="1">
    <source>
        <dbReference type="SAM" id="MobiDB-lite"/>
    </source>
</evidence>
<accession>A0ABU7JWW4</accession>
<dbReference type="EMBL" id="JAUZMZ010000140">
    <property type="protein sequence ID" value="MEE2034360.1"/>
    <property type="molecule type" value="Genomic_DNA"/>
</dbReference>
<dbReference type="Proteomes" id="UP001331936">
    <property type="component" value="Unassembled WGS sequence"/>
</dbReference>
<comment type="caution">
    <text evidence="2">The sequence shown here is derived from an EMBL/GenBank/DDBJ whole genome shotgun (WGS) entry which is preliminary data.</text>
</comment>
<organism evidence="2 3">
    <name type="scientific">Rhodococcus chondri</name>
    <dbReference type="NCBI Taxonomy" id="3065941"/>
    <lineage>
        <taxon>Bacteria</taxon>
        <taxon>Bacillati</taxon>
        <taxon>Actinomycetota</taxon>
        <taxon>Actinomycetes</taxon>
        <taxon>Mycobacteriales</taxon>
        <taxon>Nocardiaceae</taxon>
        <taxon>Rhodococcus</taxon>
    </lineage>
</organism>
<feature type="region of interest" description="Disordered" evidence="1">
    <location>
        <begin position="297"/>
        <end position="367"/>
    </location>
</feature>
<reference evidence="2 3" key="1">
    <citation type="submission" date="2023-08" db="EMBL/GenBank/DDBJ databases">
        <authorList>
            <person name="Girao M."/>
            <person name="Carvalho M.F."/>
        </authorList>
    </citation>
    <scope>NUCLEOTIDE SEQUENCE [LARGE SCALE GENOMIC DNA]</scope>
    <source>
        <strain evidence="2 3">CC-R104</strain>
    </source>
</reference>
<feature type="region of interest" description="Disordered" evidence="1">
    <location>
        <begin position="1"/>
        <end position="67"/>
    </location>
</feature>
<feature type="compositionally biased region" description="Polar residues" evidence="1">
    <location>
        <begin position="316"/>
        <end position="325"/>
    </location>
</feature>